<evidence type="ECO:0000256" key="4">
    <source>
        <dbReference type="ARBA" id="ARBA00022840"/>
    </source>
</evidence>
<keyword evidence="4 5" id="KW-0067">ATP-binding</keyword>
<evidence type="ECO:0000256" key="6">
    <source>
        <dbReference type="SAM" id="MobiDB-lite"/>
    </source>
</evidence>
<feature type="region of interest" description="Disordered" evidence="6">
    <location>
        <begin position="467"/>
        <end position="487"/>
    </location>
</feature>
<reference evidence="8 9" key="1">
    <citation type="submission" date="2016-01" db="EMBL/GenBank/DDBJ databases">
        <authorList>
            <person name="Mitreva M."/>
            <person name="Pepin K.H."/>
            <person name="Mihindukulasuriya K.A."/>
            <person name="Fulton R."/>
            <person name="Fronick C."/>
            <person name="O'Laughlin M."/>
            <person name="Miner T."/>
            <person name="Herter B."/>
            <person name="Rosa B.A."/>
            <person name="Cordes M."/>
            <person name="Tomlinson C."/>
            <person name="Wollam A."/>
            <person name="Palsikar V.B."/>
            <person name="Mardis E.R."/>
            <person name="Wilson R.K."/>
        </authorList>
    </citation>
    <scope>NUCLEOTIDE SEQUENCE [LARGE SCALE GENOMIC DNA]</scope>
    <source>
        <strain evidence="8 9">DNF00696</strain>
    </source>
</reference>
<name>A0AB34X3V2_9ACTO</name>
<keyword evidence="3 5" id="KW-0347">Helicase</keyword>
<feature type="domain" description="UvrD-like helicase ATP-binding" evidence="7">
    <location>
        <begin position="179"/>
        <end position="605"/>
    </location>
</feature>
<accession>A0AB34X3V2</accession>
<dbReference type="Gene3D" id="3.40.50.300">
    <property type="entry name" value="P-loop containing nucleotide triphosphate hydrolases"/>
    <property type="match status" value="3"/>
</dbReference>
<dbReference type="RefSeq" id="WP_022865082.1">
    <property type="nucleotide sequence ID" value="NZ_CALUBP010000013.1"/>
</dbReference>
<keyword evidence="1 5" id="KW-0547">Nucleotide-binding</keyword>
<feature type="binding site" evidence="5">
    <location>
        <begin position="200"/>
        <end position="207"/>
    </location>
    <ligand>
        <name>ATP</name>
        <dbReference type="ChEBI" id="CHEBI:30616"/>
    </ligand>
</feature>
<keyword evidence="2 5" id="KW-0378">Hydrolase</keyword>
<evidence type="ECO:0000256" key="2">
    <source>
        <dbReference type="ARBA" id="ARBA00022801"/>
    </source>
</evidence>
<dbReference type="InterPro" id="IPR014016">
    <property type="entry name" value="UvrD-like_ATP-bd"/>
</dbReference>
<evidence type="ECO:0000256" key="5">
    <source>
        <dbReference type="PROSITE-ProRule" id="PRU00560"/>
    </source>
</evidence>
<gene>
    <name evidence="8" type="ORF">HMPREF1862_00442</name>
</gene>
<dbReference type="GO" id="GO:0005829">
    <property type="term" value="C:cytosol"/>
    <property type="evidence" value="ECO:0007669"/>
    <property type="project" value="TreeGrafter"/>
</dbReference>
<evidence type="ECO:0000259" key="7">
    <source>
        <dbReference type="PROSITE" id="PS51198"/>
    </source>
</evidence>
<evidence type="ECO:0000313" key="8">
    <source>
        <dbReference type="EMBL" id="KXB81692.1"/>
    </source>
</evidence>
<dbReference type="PANTHER" id="PTHR11070">
    <property type="entry name" value="UVRD / RECB / PCRA DNA HELICASE FAMILY MEMBER"/>
    <property type="match status" value="1"/>
</dbReference>
<dbReference type="SUPFAM" id="SSF52540">
    <property type="entry name" value="P-loop containing nucleoside triphosphate hydrolases"/>
    <property type="match status" value="1"/>
</dbReference>
<organism evidence="8 9">
    <name type="scientific">Varibaculum cambriense</name>
    <dbReference type="NCBI Taxonomy" id="184870"/>
    <lineage>
        <taxon>Bacteria</taxon>
        <taxon>Bacillati</taxon>
        <taxon>Actinomycetota</taxon>
        <taxon>Actinomycetes</taxon>
        <taxon>Actinomycetales</taxon>
        <taxon>Actinomycetaceae</taxon>
        <taxon>Varibaculum</taxon>
    </lineage>
</organism>
<sequence>MNDPAQLGLEQQAVDRIYQVLDDARTRYRLRQQQVEALGATGSPQNRSERDVMAAHLGDQAARLERVEERLVFGKLTPLSGKEFYIGRVGLQDSDHSQVLMDWRASAATAFYQATARQPLGMASRRHIGLHRRQVISLEDEAFDLSHAREEGIQLQGEGALLAALQAERSGHMGDIVATIQGEQDRIIRADTSQILVIQGGPGTGKTAVALHRAAYLLYEQAEHLEKSGVLIVGPSPAFLRYIEQVLPALGETGVVSTTMASLLPGTSAPGKEHPKISALKGDLRWVKLIKQAVHSLQRVPQSDQPLTVGASKLLLRPRIVKEAIRRARLSGKPHNQAREIFVAHVLDSLTDQYLDSETRREQAELAAAAQAAGLGEIETSRDALSERALVKEDLRSNLNVRRAINLCWMPYSAQDLLRRLYAYPAFLARFASEFSFEEQEIIYRPKQEAFTPADVPLLDELAELLGDPPNATSPTSRRSRSAAREREQARAQAAIEGQGLGDGIVSAQMLATRAAGNSEQSSLAERAYRDRTWTYGHVVVDEAQELSPMDWRCLLRRCPSRSFTVVGDLAQRISAGGSSWSQLLGPAADALEEEAYLTVCYRTPKEIMDLAEAVTTAAGRPSPYPVQAVRQDPSSLITRQVSALDVSAVQETVSNEINYLDRVLGAGRGRVAVICAEGDYSTIWQLAEQFPFPVGSDPISDRVCILDAVTSKGLEFDSVILLEPVHISSQSVGNLFVAMTRPTRRLVTLYTQQLPAGWK</sequence>
<dbReference type="GeneID" id="78352785"/>
<dbReference type="PANTHER" id="PTHR11070:SF45">
    <property type="entry name" value="DNA 3'-5' HELICASE"/>
    <property type="match status" value="1"/>
</dbReference>
<protein>
    <recommendedName>
        <fullName evidence="7">UvrD-like helicase ATP-binding domain-containing protein</fullName>
    </recommendedName>
</protein>
<dbReference type="AlphaFoldDB" id="A0AB34X3V2"/>
<dbReference type="GO" id="GO:0000725">
    <property type="term" value="P:recombinational repair"/>
    <property type="evidence" value="ECO:0007669"/>
    <property type="project" value="TreeGrafter"/>
</dbReference>
<dbReference type="GO" id="GO:0043138">
    <property type="term" value="F:3'-5' DNA helicase activity"/>
    <property type="evidence" value="ECO:0007669"/>
    <property type="project" value="TreeGrafter"/>
</dbReference>
<dbReference type="InterPro" id="IPR027417">
    <property type="entry name" value="P-loop_NTPase"/>
</dbReference>
<evidence type="ECO:0000256" key="1">
    <source>
        <dbReference type="ARBA" id="ARBA00022741"/>
    </source>
</evidence>
<dbReference type="InterPro" id="IPR000212">
    <property type="entry name" value="DNA_helicase_UvrD/REP"/>
</dbReference>
<evidence type="ECO:0000256" key="3">
    <source>
        <dbReference type="ARBA" id="ARBA00022806"/>
    </source>
</evidence>
<evidence type="ECO:0000313" key="9">
    <source>
        <dbReference type="Proteomes" id="UP000070572"/>
    </source>
</evidence>
<dbReference type="GO" id="GO:0003677">
    <property type="term" value="F:DNA binding"/>
    <property type="evidence" value="ECO:0007669"/>
    <property type="project" value="InterPro"/>
</dbReference>
<dbReference type="GO" id="GO:0005524">
    <property type="term" value="F:ATP binding"/>
    <property type="evidence" value="ECO:0007669"/>
    <property type="project" value="UniProtKB-UniRule"/>
</dbReference>
<dbReference type="EMBL" id="LSDN01000006">
    <property type="protein sequence ID" value="KXB81692.1"/>
    <property type="molecule type" value="Genomic_DNA"/>
</dbReference>
<dbReference type="Pfam" id="PF13245">
    <property type="entry name" value="AAA_19"/>
    <property type="match status" value="1"/>
</dbReference>
<dbReference type="Proteomes" id="UP000070572">
    <property type="component" value="Unassembled WGS sequence"/>
</dbReference>
<dbReference type="GO" id="GO:0016787">
    <property type="term" value="F:hydrolase activity"/>
    <property type="evidence" value="ECO:0007669"/>
    <property type="project" value="UniProtKB-UniRule"/>
</dbReference>
<proteinExistence type="predicted"/>
<comment type="caution">
    <text evidence="8">The sequence shown here is derived from an EMBL/GenBank/DDBJ whole genome shotgun (WGS) entry which is preliminary data.</text>
</comment>
<dbReference type="PROSITE" id="PS51198">
    <property type="entry name" value="UVRD_HELICASE_ATP_BIND"/>
    <property type="match status" value="1"/>
</dbReference>